<dbReference type="EMBL" id="JACGXA010000001">
    <property type="protein sequence ID" value="MBA8802815.1"/>
    <property type="molecule type" value="Genomic_DNA"/>
</dbReference>
<dbReference type="Proteomes" id="UP000580910">
    <property type="component" value="Unassembled WGS sequence"/>
</dbReference>
<gene>
    <name evidence="1" type="ORF">FB382_001106</name>
</gene>
<comment type="caution">
    <text evidence="1">The sequence shown here is derived from an EMBL/GenBank/DDBJ whole genome shotgun (WGS) entry which is preliminary data.</text>
</comment>
<keyword evidence="1" id="KW-0255">Endonuclease</keyword>
<evidence type="ECO:0000313" key="2">
    <source>
        <dbReference type="Proteomes" id="UP000580910"/>
    </source>
</evidence>
<keyword evidence="1" id="KW-0378">Hydrolase</keyword>
<accession>A0A7W3P8P7</accession>
<name>A0A7W3P8P7_9ACTN</name>
<protein>
    <submittedName>
        <fullName evidence="1">Very-short-patch-repair endonuclease</fullName>
    </submittedName>
</protein>
<keyword evidence="1" id="KW-0540">Nuclease</keyword>
<dbReference type="GO" id="GO:0004519">
    <property type="term" value="F:endonuclease activity"/>
    <property type="evidence" value="ECO:0007669"/>
    <property type="project" value="UniProtKB-KW"/>
</dbReference>
<proteinExistence type="predicted"/>
<organism evidence="1 2">
    <name type="scientific">Nocardioides ginsengisegetis</name>
    <dbReference type="NCBI Taxonomy" id="661491"/>
    <lineage>
        <taxon>Bacteria</taxon>
        <taxon>Bacillati</taxon>
        <taxon>Actinomycetota</taxon>
        <taxon>Actinomycetes</taxon>
        <taxon>Propionibacteriales</taxon>
        <taxon>Nocardioidaceae</taxon>
        <taxon>Nocardioides</taxon>
    </lineage>
</organism>
<evidence type="ECO:0000313" key="1">
    <source>
        <dbReference type="EMBL" id="MBA8802815.1"/>
    </source>
</evidence>
<reference evidence="1 2" key="1">
    <citation type="submission" date="2020-07" db="EMBL/GenBank/DDBJ databases">
        <title>Sequencing the genomes of 1000 actinobacteria strains.</title>
        <authorList>
            <person name="Klenk H.-P."/>
        </authorList>
    </citation>
    <scope>NUCLEOTIDE SEQUENCE [LARGE SCALE GENOMIC DNA]</scope>
    <source>
        <strain evidence="1 2">DSM 21349</strain>
    </source>
</reference>
<sequence>MLEHDYLVRVERAHGLPRGRRQASHRHAGSLMFRDVQYDDLELVVELDGRLFHGSVRARDRDMDRDLFAAVDGSETLRLGWGQVFDRPCATARGVAAVMRRRGWTGALRTRPTCG</sequence>
<keyword evidence="2" id="KW-1185">Reference proteome</keyword>
<dbReference type="RefSeq" id="WP_182537465.1">
    <property type="nucleotide sequence ID" value="NZ_JACGXA010000001.1"/>
</dbReference>
<dbReference type="AlphaFoldDB" id="A0A7W3P8P7"/>